<name>A0A0J9BQR5_9FIRM</name>
<feature type="transmembrane region" description="Helical" evidence="2">
    <location>
        <begin position="45"/>
        <end position="65"/>
    </location>
</feature>
<keyword evidence="2" id="KW-0812">Transmembrane</keyword>
<sequence length="264" mass="29780">MDLRGKGLDLQALAECVCCLLLGILLFCLTYSGRYLNYVTPKMKPYLYGFSLLLFLWAGMQARYLPTPRYRISLSRSFVMLIPILMLAMPLPASEGRGIAQDYGSSGISKVLSGNENGNKNEDEREDNGEDERPWYDLKGLDKETKTITIGDEDYYTWIYELGSFYETYIGYTVVMKGFVYRAPDMDEKCGFALVRLSMWCCSADLSPLGFLVDCNGDLDLQDGDWVVVRGILGVTEDGGSLLLKAQSIEAAEKPQEEYVYPYF</sequence>
<dbReference type="RefSeq" id="WP_007859443.1">
    <property type="nucleotide sequence ID" value="NZ_KQ235883.1"/>
</dbReference>
<reference evidence="4 5" key="1">
    <citation type="submission" date="2011-04" db="EMBL/GenBank/DDBJ databases">
        <title>The Genome Sequence of Clostridium citroniae WAL-19142.</title>
        <authorList>
            <consortium name="The Broad Institute Genome Sequencing Platform"/>
            <person name="Earl A."/>
            <person name="Ward D."/>
            <person name="Feldgarden M."/>
            <person name="Gevers D."/>
            <person name="Warren Y.A."/>
            <person name="Tyrrell K.L."/>
            <person name="Citron D.M."/>
            <person name="Goldstein E.J."/>
            <person name="Daigneault M."/>
            <person name="Allen-Vercoe E."/>
            <person name="Young S.K."/>
            <person name="Zeng Q."/>
            <person name="Gargeya S."/>
            <person name="Fitzgerald M."/>
            <person name="Haas B."/>
            <person name="Abouelleil A."/>
            <person name="Alvarado L."/>
            <person name="Arachchi H.M."/>
            <person name="Berlin A."/>
            <person name="Brown A."/>
            <person name="Chapman S.B."/>
            <person name="Chen Z."/>
            <person name="Dunbar C."/>
            <person name="Freedman E."/>
            <person name="Gearin G."/>
            <person name="Gellesch M."/>
            <person name="Goldberg J."/>
            <person name="Griggs A."/>
            <person name="Gujja S."/>
            <person name="Heilman E.R."/>
            <person name="Heiman D."/>
            <person name="Howarth C."/>
            <person name="Larson L."/>
            <person name="Lui A."/>
            <person name="MacDonald P.J."/>
            <person name="Mehta T."/>
            <person name="Montmayeur A."/>
            <person name="Murphy C."/>
            <person name="Neiman D."/>
            <person name="Pearson M."/>
            <person name="Priest M."/>
            <person name="Roberts A."/>
            <person name="Saif S."/>
            <person name="Shea T."/>
            <person name="Shenoy N."/>
            <person name="Sisk P."/>
            <person name="Stolte C."/>
            <person name="Sykes S."/>
            <person name="White J."/>
            <person name="Yandava C."/>
            <person name="Wortman J."/>
            <person name="Nusbaum C."/>
            <person name="Birren B."/>
        </authorList>
    </citation>
    <scope>NUCLEOTIDE SEQUENCE [LARGE SCALE GENOMIC DNA]</scope>
    <source>
        <strain evidence="4 5">WAL-19142</strain>
    </source>
</reference>
<dbReference type="InterPro" id="IPR052955">
    <property type="entry name" value="UPF0703_membrane_permease"/>
</dbReference>
<feature type="region of interest" description="Disordered" evidence="1">
    <location>
        <begin position="111"/>
        <end position="136"/>
    </location>
</feature>
<organism evidence="4 5">
    <name type="scientific">[Clostridium] citroniae WAL-19142</name>
    <dbReference type="NCBI Taxonomy" id="742734"/>
    <lineage>
        <taxon>Bacteria</taxon>
        <taxon>Bacillati</taxon>
        <taxon>Bacillota</taxon>
        <taxon>Clostridia</taxon>
        <taxon>Lachnospirales</taxon>
        <taxon>Lachnospiraceae</taxon>
        <taxon>Enterocloster</taxon>
    </lineage>
</organism>
<protein>
    <recommendedName>
        <fullName evidence="3">DUF1980 domain-containing protein</fullName>
    </recommendedName>
</protein>
<dbReference type="NCBIfam" id="TIGR03943">
    <property type="entry name" value="TIGR03943 family putative permease subunit"/>
    <property type="match status" value="1"/>
</dbReference>
<evidence type="ECO:0000256" key="1">
    <source>
        <dbReference type="SAM" id="MobiDB-lite"/>
    </source>
</evidence>
<dbReference type="InterPro" id="IPR015402">
    <property type="entry name" value="DUF1980"/>
</dbReference>
<evidence type="ECO:0000256" key="2">
    <source>
        <dbReference type="SAM" id="Phobius"/>
    </source>
</evidence>
<dbReference type="Pfam" id="PF21537">
    <property type="entry name" value="DUF1980_C"/>
    <property type="match status" value="1"/>
</dbReference>
<keyword evidence="2" id="KW-1133">Transmembrane helix</keyword>
<evidence type="ECO:0000259" key="3">
    <source>
        <dbReference type="Pfam" id="PF21537"/>
    </source>
</evidence>
<dbReference type="InterPro" id="IPR048447">
    <property type="entry name" value="DUF1980_C"/>
</dbReference>
<dbReference type="EMBL" id="ADLK01000037">
    <property type="protein sequence ID" value="KMW14501.1"/>
    <property type="molecule type" value="Genomic_DNA"/>
</dbReference>
<dbReference type="PATRIC" id="fig|742734.4.peg.5150"/>
<dbReference type="PANTHER" id="PTHR40047:SF1">
    <property type="entry name" value="UPF0703 PROTEIN YCGQ"/>
    <property type="match status" value="1"/>
</dbReference>
<feature type="domain" description="DUF1980" evidence="3">
    <location>
        <begin position="139"/>
        <end position="262"/>
    </location>
</feature>
<evidence type="ECO:0000313" key="4">
    <source>
        <dbReference type="EMBL" id="KMW14501.1"/>
    </source>
</evidence>
<keyword evidence="2" id="KW-0472">Membrane</keyword>
<comment type="caution">
    <text evidence="4">The sequence shown here is derived from an EMBL/GenBank/DDBJ whole genome shotgun (WGS) entry which is preliminary data.</text>
</comment>
<dbReference type="Proteomes" id="UP000037392">
    <property type="component" value="Unassembled WGS sequence"/>
</dbReference>
<feature type="transmembrane region" description="Helical" evidence="2">
    <location>
        <begin position="77"/>
        <end position="93"/>
    </location>
</feature>
<dbReference type="GeneID" id="93164251"/>
<dbReference type="OrthoDB" id="9770408at2"/>
<proteinExistence type="predicted"/>
<accession>A0A0J9BQR5</accession>
<feature type="transmembrane region" description="Helical" evidence="2">
    <location>
        <begin position="12"/>
        <end position="33"/>
    </location>
</feature>
<dbReference type="PANTHER" id="PTHR40047">
    <property type="entry name" value="UPF0703 PROTEIN YCGQ"/>
    <property type="match status" value="1"/>
</dbReference>
<evidence type="ECO:0000313" key="5">
    <source>
        <dbReference type="Proteomes" id="UP000037392"/>
    </source>
</evidence>
<gene>
    <name evidence="4" type="ORF">HMPREF9470_04807</name>
</gene>
<dbReference type="AlphaFoldDB" id="A0A0J9BQR5"/>